<dbReference type="EMBL" id="JARAKH010000003">
    <property type="protein sequence ID" value="KAK8404815.1"/>
    <property type="molecule type" value="Genomic_DNA"/>
</dbReference>
<dbReference type="Proteomes" id="UP001487740">
    <property type="component" value="Unassembled WGS sequence"/>
</dbReference>
<dbReference type="AlphaFoldDB" id="A0AAW0UXQ5"/>
<name>A0AAW0UXQ5_SCYPA</name>
<gene>
    <name evidence="1" type="ORF">O3P69_001431</name>
</gene>
<proteinExistence type="predicted"/>
<accession>A0AAW0UXQ5</accession>
<evidence type="ECO:0000313" key="1">
    <source>
        <dbReference type="EMBL" id="KAK8404815.1"/>
    </source>
</evidence>
<evidence type="ECO:0000313" key="2">
    <source>
        <dbReference type="Proteomes" id="UP001487740"/>
    </source>
</evidence>
<protein>
    <recommendedName>
        <fullName evidence="3">WAP domain-containing protein</fullName>
    </recommendedName>
</protein>
<sequence length="443" mass="47270">MSVSRPRCSAPVPPALQSILTIPKHRSLEPMKSRFLQRYNERLAGYSDTGGGGDGMHGGEPCMIIGVPETSTWPLRSSLSGNGPFPGSGHIPHSNGQNPLVNGQCPANFRLAAATFPVGQGPSPCSITRDCPLGQLCCPVIDSVSDLCLPPESGFPGGHILNNKPVVFPGQVASHVHQGRCPPALNLAVVRFPEGLPIYCKTARDCPYRQLCCPAINPTSTICRKSSPHNTRSIVKRTHRHLDRFFPFCSDTMRGLLATVTLVVAATVCTAGTLYDNRCPKNFDVAVVFFPNCNGNGPFPGSGHIPHSNGQNPLVNGQCPANFRLEAATFPVGQTPAPCRITKDCPLGQLCCPVIHSVSDLCLPPESGFPGGHKLNKKPVVFPGQVASNVHHGRCPPPLNLAAAFFPPGLPIFCKTARDCPYRQLCCPAINPTSTICRDPAQH</sequence>
<organism evidence="1 2">
    <name type="scientific">Scylla paramamosain</name>
    <name type="common">Mud crab</name>
    <dbReference type="NCBI Taxonomy" id="85552"/>
    <lineage>
        <taxon>Eukaryota</taxon>
        <taxon>Metazoa</taxon>
        <taxon>Ecdysozoa</taxon>
        <taxon>Arthropoda</taxon>
        <taxon>Crustacea</taxon>
        <taxon>Multicrustacea</taxon>
        <taxon>Malacostraca</taxon>
        <taxon>Eumalacostraca</taxon>
        <taxon>Eucarida</taxon>
        <taxon>Decapoda</taxon>
        <taxon>Pleocyemata</taxon>
        <taxon>Brachyura</taxon>
        <taxon>Eubrachyura</taxon>
        <taxon>Portunoidea</taxon>
        <taxon>Portunidae</taxon>
        <taxon>Portuninae</taxon>
        <taxon>Scylla</taxon>
    </lineage>
</organism>
<reference evidence="1 2" key="1">
    <citation type="submission" date="2023-03" db="EMBL/GenBank/DDBJ databases">
        <title>High-quality genome of Scylla paramamosain provides insights in environmental adaptation.</title>
        <authorList>
            <person name="Zhang L."/>
        </authorList>
    </citation>
    <scope>NUCLEOTIDE SEQUENCE [LARGE SCALE GENOMIC DNA]</scope>
    <source>
        <strain evidence="1">LZ_2023a</strain>
        <tissue evidence="1">Muscle</tissue>
    </source>
</reference>
<comment type="caution">
    <text evidence="1">The sequence shown here is derived from an EMBL/GenBank/DDBJ whole genome shotgun (WGS) entry which is preliminary data.</text>
</comment>
<keyword evidence="2" id="KW-1185">Reference proteome</keyword>
<evidence type="ECO:0008006" key="3">
    <source>
        <dbReference type="Google" id="ProtNLM"/>
    </source>
</evidence>